<keyword evidence="1" id="KW-0175">Coiled coil</keyword>
<evidence type="ECO:0000313" key="3">
    <source>
        <dbReference type="EMBL" id="GJJ10698.1"/>
    </source>
</evidence>
<accession>A0AAV5AB43</accession>
<feature type="signal peptide" evidence="2">
    <location>
        <begin position="1"/>
        <end position="16"/>
    </location>
</feature>
<keyword evidence="2" id="KW-0732">Signal</keyword>
<comment type="caution">
    <text evidence="3">The sequence shown here is derived from an EMBL/GenBank/DDBJ whole genome shotgun (WGS) entry which is preliminary data.</text>
</comment>
<feature type="coiled-coil region" evidence="1">
    <location>
        <begin position="785"/>
        <end position="839"/>
    </location>
</feature>
<evidence type="ECO:0000256" key="2">
    <source>
        <dbReference type="SAM" id="SignalP"/>
    </source>
</evidence>
<evidence type="ECO:0000313" key="4">
    <source>
        <dbReference type="Proteomes" id="UP001050691"/>
    </source>
</evidence>
<dbReference type="AlphaFoldDB" id="A0AAV5AB43"/>
<keyword evidence="4" id="KW-1185">Reference proteome</keyword>
<evidence type="ECO:0000256" key="1">
    <source>
        <dbReference type="SAM" id="Coils"/>
    </source>
</evidence>
<name>A0AAV5AB43_9AGAM</name>
<organism evidence="3 4">
    <name type="scientific">Clathrus columnatus</name>
    <dbReference type="NCBI Taxonomy" id="1419009"/>
    <lineage>
        <taxon>Eukaryota</taxon>
        <taxon>Fungi</taxon>
        <taxon>Dikarya</taxon>
        <taxon>Basidiomycota</taxon>
        <taxon>Agaricomycotina</taxon>
        <taxon>Agaricomycetes</taxon>
        <taxon>Phallomycetidae</taxon>
        <taxon>Phallales</taxon>
        <taxon>Clathraceae</taxon>
        <taxon>Clathrus</taxon>
    </lineage>
</organism>
<gene>
    <name evidence="3" type="ORF">Clacol_004925</name>
</gene>
<proteinExistence type="predicted"/>
<sequence>MRTHWLLTILISKVIGSEQLEWFPNLFPINKPQTWIQLPRLHQWLVNRMQGPKPTPYIKKEIKKELEIDFEAKKENQIIIDLTHSPKRKKSPKKSYIINISDSESELEKYPVKKRKQEDLICITQKLKVHHVETLTSFPHCWCIPKSNLVTDSVAYLLDLSNFPHKWIDDKGEAIGMDTIIHEQGGSGSHTTDIEKCPKVKILDDQHCKRILLKCQGCYVCDHLDPMLLKDCTQYDFDDGQTCKIWEVERNLNMEQGQTPDNILAILDGKKYFIGCEKRLQNDPEEMHWFIPIPYNIDEQKLKILIQEHAEPFLVEAQSNCSLLEFLAFPHTNEGLVVNGHMIVHPCPAQIELFVPLNKSDHRACIVPRAMPHNHPAYQERKLSIDTKEKYTEAVKLFGPMSATVGKVDQAASTRNILGGVSPPKYHSGLMQRKTKARIIKKLKDKEAPQGYDFPGVIARMQDQRKLPKEEQYIHRATDINGIRMIVTMLPRFTEKLHFVTSSLHDNTYKHITGDWNEWEVVIWDHRFNMRLSVARIYCNRETADAFEQIWSAYFEVIEEVTGRPLKIPIFHKEGLFYAFLTDGDAGQAIGLGQYLTKINDPQVSGIYETDPATLVQYVLKTCWTHCAKNLDTLSTCLDDPKDIRYLKSFEHLSTMAEINQWKEWCKNHPKKQIRDWFENKIRHCWYLPSLVQSLSRMPVLHWNMTPRNTNSGESAHAHTNLHTGTHLSLLVAIDRAYEFDRGQEEKIMLSEKSCLLPDSRNTFSQRVGYNIARAAARARTGRQHASDNEKVKELEKLKQQLNAEKETARVQFLLAEERREAAERRKHIQERIRTLRDEGITLRGRKSKVLQNTTGSSAINQSISTSLHLSSDILPVLSLPTTNNDPLFSLPYSHANGTVIDLDPELDPGSYFGHSNG</sequence>
<protein>
    <submittedName>
        <fullName evidence="3">Uncharacterized protein</fullName>
    </submittedName>
</protein>
<dbReference type="EMBL" id="BPWL01000005">
    <property type="protein sequence ID" value="GJJ10698.1"/>
    <property type="molecule type" value="Genomic_DNA"/>
</dbReference>
<dbReference type="Proteomes" id="UP001050691">
    <property type="component" value="Unassembled WGS sequence"/>
</dbReference>
<reference evidence="3" key="1">
    <citation type="submission" date="2021-10" db="EMBL/GenBank/DDBJ databases">
        <title>De novo Genome Assembly of Clathrus columnatus (Basidiomycota, Fungi) Using Illumina and Nanopore Sequence Data.</title>
        <authorList>
            <person name="Ogiso-Tanaka E."/>
            <person name="Itagaki H."/>
            <person name="Hosoya T."/>
            <person name="Hosaka K."/>
        </authorList>
    </citation>
    <scope>NUCLEOTIDE SEQUENCE</scope>
    <source>
        <strain evidence="3">MO-923</strain>
    </source>
</reference>
<feature type="chain" id="PRO_5043966298" evidence="2">
    <location>
        <begin position="17"/>
        <end position="918"/>
    </location>
</feature>